<proteinExistence type="predicted"/>
<feature type="region of interest" description="Disordered" evidence="1">
    <location>
        <begin position="1"/>
        <end position="28"/>
    </location>
</feature>
<feature type="compositionally biased region" description="Basic and acidic residues" evidence="1">
    <location>
        <begin position="1"/>
        <end position="12"/>
    </location>
</feature>
<evidence type="ECO:0000313" key="3">
    <source>
        <dbReference type="Proteomes" id="UP001307889"/>
    </source>
</evidence>
<dbReference type="EMBL" id="AP028922">
    <property type="protein sequence ID" value="BET02547.1"/>
    <property type="molecule type" value="Genomic_DNA"/>
</dbReference>
<protein>
    <submittedName>
        <fullName evidence="2">Uncharacterized protein</fullName>
    </submittedName>
</protein>
<name>A0ABN7BDY7_9HEMI</name>
<evidence type="ECO:0000256" key="1">
    <source>
        <dbReference type="SAM" id="MobiDB-lite"/>
    </source>
</evidence>
<feature type="compositionally biased region" description="Polar residues" evidence="1">
    <location>
        <begin position="91"/>
        <end position="100"/>
    </location>
</feature>
<feature type="region of interest" description="Disordered" evidence="1">
    <location>
        <begin position="51"/>
        <end position="122"/>
    </location>
</feature>
<feature type="compositionally biased region" description="Polar residues" evidence="1">
    <location>
        <begin position="56"/>
        <end position="67"/>
    </location>
</feature>
<accession>A0ABN7BDY7</accession>
<dbReference type="Proteomes" id="UP001307889">
    <property type="component" value="Chromosome 14"/>
</dbReference>
<sequence>MQDLLKPEEEASLKISSRQTKRRHTSWSGALLSGVIQVRLKQKKRDVVQDWLKPNQEASFKIGSSPTKKSHSRLGHDQPKDAIEARLKPSTEASLKSDTSPTRRRHSRLAYPQPRGINQDLLKPNQEASFVIGSIKKFNKVDSFTIGSKTTKRRH</sequence>
<evidence type="ECO:0000313" key="2">
    <source>
        <dbReference type="EMBL" id="BET02547.1"/>
    </source>
</evidence>
<gene>
    <name evidence="2" type="ORF">NTJ_15365</name>
</gene>
<feature type="compositionally biased region" description="Basic and acidic residues" evidence="1">
    <location>
        <begin position="74"/>
        <end position="89"/>
    </location>
</feature>
<reference evidence="2 3" key="1">
    <citation type="submission" date="2023-09" db="EMBL/GenBank/DDBJ databases">
        <title>Nesidiocoris tenuis whole genome shotgun sequence.</title>
        <authorList>
            <person name="Shibata T."/>
            <person name="Shimoda M."/>
            <person name="Kobayashi T."/>
            <person name="Uehara T."/>
        </authorList>
    </citation>
    <scope>NUCLEOTIDE SEQUENCE [LARGE SCALE GENOMIC DNA]</scope>
    <source>
        <strain evidence="2 3">Japan</strain>
    </source>
</reference>
<keyword evidence="3" id="KW-1185">Reference proteome</keyword>
<organism evidence="2 3">
    <name type="scientific">Nesidiocoris tenuis</name>
    <dbReference type="NCBI Taxonomy" id="355587"/>
    <lineage>
        <taxon>Eukaryota</taxon>
        <taxon>Metazoa</taxon>
        <taxon>Ecdysozoa</taxon>
        <taxon>Arthropoda</taxon>
        <taxon>Hexapoda</taxon>
        <taxon>Insecta</taxon>
        <taxon>Pterygota</taxon>
        <taxon>Neoptera</taxon>
        <taxon>Paraneoptera</taxon>
        <taxon>Hemiptera</taxon>
        <taxon>Heteroptera</taxon>
        <taxon>Panheteroptera</taxon>
        <taxon>Cimicomorpha</taxon>
        <taxon>Miridae</taxon>
        <taxon>Dicyphina</taxon>
        <taxon>Nesidiocoris</taxon>
    </lineage>
</organism>